<dbReference type="SUPFAM" id="SSF48452">
    <property type="entry name" value="TPR-like"/>
    <property type="match status" value="1"/>
</dbReference>
<evidence type="ECO:0000313" key="8">
    <source>
        <dbReference type="Proteomes" id="UP000461754"/>
    </source>
</evidence>
<evidence type="ECO:0000259" key="6">
    <source>
        <dbReference type="SMART" id="SM01043"/>
    </source>
</evidence>
<dbReference type="AlphaFoldDB" id="A0A7X2NGH9"/>
<dbReference type="GO" id="GO:0003677">
    <property type="term" value="F:DNA binding"/>
    <property type="evidence" value="ECO:0007669"/>
    <property type="project" value="UniProtKB-KW"/>
</dbReference>
<dbReference type="InterPro" id="IPR002885">
    <property type="entry name" value="PPR_rpt"/>
</dbReference>
<accession>A0A7X2NGH9</accession>
<dbReference type="SMART" id="SM00862">
    <property type="entry name" value="Trans_reg_C"/>
    <property type="match status" value="1"/>
</dbReference>
<dbReference type="Gene3D" id="1.10.10.10">
    <property type="entry name" value="Winged helix-like DNA-binding domain superfamily/Winged helix DNA-binding domain"/>
    <property type="match status" value="1"/>
</dbReference>
<dbReference type="Proteomes" id="UP000461754">
    <property type="component" value="Unassembled WGS sequence"/>
</dbReference>
<evidence type="ECO:0008006" key="9">
    <source>
        <dbReference type="Google" id="ProtNLM"/>
    </source>
</evidence>
<sequence length="583" mass="65065">MTAVCISSRKRDVLPRPPRFNTPASLRQCAAGLERSEIVNTYKAVFFSQFMLTDGAVTLTQEEMRSNRLLNLLSFLIVNRGRNLSLSEISSAVCGEEAEQNGPGVVKNLVWRMRKLLKTKWPEESFILTFRGGYKLNPELSVATDYEDMEALIRQADQTDAPEAQAALLNRAFEQYTGPFMAGDENGRWAANLAVYLQNDYMATAKRLAALYESFGQYADVERVVRRAVVEEPLDETLWSILIRSYGEDGKMQMAEETFQQVSESLYKTLGIGPSEELTDAYKSTLEQVGSEAAGVEAVMHVLQEADQPEGAYYCEIGVFKKIYELTARRLSRLGFPVHIALINLELRDGKAKGDANAALERGMAQMKACIVSTLRTGDVAARYSRTQFVVLLPACQYETGEVVMHRIFNKFDRQKGSDRYRRCFTLREVLGNSNEIVLPAFNRNSASALRVCIDDQLANGEFGGHITGVAVRTPVHFEGALTFVRAVNQILDEVGRPKTNAISRKFGGGPCEGAAMDWQYAPTHYHTPEAVAQDTGALKTFDIQFSGRNQNTWQGTLFDDTGREAAFVSELDLVRQVKKMYG</sequence>
<dbReference type="SUPFAM" id="SSF46894">
    <property type="entry name" value="C-terminal effector domain of the bipartite response regulators"/>
    <property type="match status" value="1"/>
</dbReference>
<gene>
    <name evidence="7" type="ORF">FYJ52_07000</name>
</gene>
<keyword evidence="8" id="KW-1185">Reference proteome</keyword>
<proteinExistence type="inferred from homology"/>
<evidence type="ECO:0000256" key="3">
    <source>
        <dbReference type="ARBA" id="ARBA00023125"/>
    </source>
</evidence>
<dbReference type="InterPro" id="IPR011990">
    <property type="entry name" value="TPR-like_helical_dom_sf"/>
</dbReference>
<dbReference type="InterPro" id="IPR036388">
    <property type="entry name" value="WH-like_DNA-bd_sf"/>
</dbReference>
<dbReference type="PANTHER" id="PTHR35807:SF1">
    <property type="entry name" value="TRANSCRIPTIONAL REGULATOR REDD"/>
    <property type="match status" value="1"/>
</dbReference>
<dbReference type="InterPro" id="IPR029787">
    <property type="entry name" value="Nucleotide_cyclase"/>
</dbReference>
<keyword evidence="2" id="KW-0805">Transcription regulation</keyword>
<dbReference type="GO" id="GO:0006355">
    <property type="term" value="P:regulation of DNA-templated transcription"/>
    <property type="evidence" value="ECO:0007669"/>
    <property type="project" value="InterPro"/>
</dbReference>
<dbReference type="InterPro" id="IPR016032">
    <property type="entry name" value="Sig_transdc_resp-reg_C-effctor"/>
</dbReference>
<comment type="caution">
    <text evidence="7">The sequence shown here is derived from an EMBL/GenBank/DDBJ whole genome shotgun (WGS) entry which is preliminary data.</text>
</comment>
<dbReference type="PANTHER" id="PTHR35807">
    <property type="entry name" value="TRANSCRIPTIONAL REGULATOR REDD-RELATED"/>
    <property type="match status" value="1"/>
</dbReference>
<dbReference type="EMBL" id="VUMO01000008">
    <property type="protein sequence ID" value="MSS20142.1"/>
    <property type="molecule type" value="Genomic_DNA"/>
</dbReference>
<dbReference type="SMART" id="SM01043">
    <property type="entry name" value="BTAD"/>
    <property type="match status" value="1"/>
</dbReference>
<organism evidence="7 8">
    <name type="scientific">Pseudoramibacter porci</name>
    <dbReference type="NCBI Taxonomy" id="2606631"/>
    <lineage>
        <taxon>Bacteria</taxon>
        <taxon>Bacillati</taxon>
        <taxon>Bacillota</taxon>
        <taxon>Clostridia</taxon>
        <taxon>Eubacteriales</taxon>
        <taxon>Eubacteriaceae</taxon>
        <taxon>Pseudoramibacter</taxon>
    </lineage>
</organism>
<feature type="domain" description="OmpR/PhoB-type" evidence="5">
    <location>
        <begin position="61"/>
        <end position="136"/>
    </location>
</feature>
<protein>
    <recommendedName>
        <fullName evidence="9">Bacterial transcriptional activator domain-containing protein</fullName>
    </recommendedName>
</protein>
<evidence type="ECO:0000259" key="5">
    <source>
        <dbReference type="SMART" id="SM00862"/>
    </source>
</evidence>
<dbReference type="InterPro" id="IPR001867">
    <property type="entry name" value="OmpR/PhoB-type_DNA-bd"/>
</dbReference>
<reference evidence="7 8" key="1">
    <citation type="submission" date="2019-08" db="EMBL/GenBank/DDBJ databases">
        <title>In-depth cultivation of the pig gut microbiome towards novel bacterial diversity and tailored functional studies.</title>
        <authorList>
            <person name="Wylensek D."/>
            <person name="Hitch T.C.A."/>
            <person name="Clavel T."/>
        </authorList>
    </citation>
    <scope>NUCLEOTIDE SEQUENCE [LARGE SCALE GENOMIC DNA]</scope>
    <source>
        <strain evidence="7 8">RF-744-FAT-4</strain>
    </source>
</reference>
<dbReference type="Pfam" id="PF03704">
    <property type="entry name" value="BTAD"/>
    <property type="match status" value="1"/>
</dbReference>
<feature type="domain" description="Bacterial transcriptional activator" evidence="6">
    <location>
        <begin position="144"/>
        <end position="286"/>
    </location>
</feature>
<keyword evidence="4" id="KW-0804">Transcription</keyword>
<comment type="similarity">
    <text evidence="1">Belongs to the AfsR/DnrI/RedD regulatory family.</text>
</comment>
<dbReference type="SUPFAM" id="SSF55073">
    <property type="entry name" value="Nucleotide cyclase"/>
    <property type="match status" value="1"/>
</dbReference>
<dbReference type="Gene3D" id="1.25.40.10">
    <property type="entry name" value="Tetratricopeptide repeat domain"/>
    <property type="match status" value="1"/>
</dbReference>
<evidence type="ECO:0000256" key="2">
    <source>
        <dbReference type="ARBA" id="ARBA00023015"/>
    </source>
</evidence>
<dbReference type="PROSITE" id="PS51375">
    <property type="entry name" value="PPR"/>
    <property type="match status" value="1"/>
</dbReference>
<evidence type="ECO:0000256" key="1">
    <source>
        <dbReference type="ARBA" id="ARBA00005820"/>
    </source>
</evidence>
<dbReference type="InterPro" id="IPR005158">
    <property type="entry name" value="BTAD"/>
</dbReference>
<evidence type="ECO:0000256" key="4">
    <source>
        <dbReference type="ARBA" id="ARBA00023163"/>
    </source>
</evidence>
<dbReference type="InterPro" id="IPR051677">
    <property type="entry name" value="AfsR-DnrI-RedD_regulator"/>
</dbReference>
<name>A0A7X2NGH9_9FIRM</name>
<keyword evidence="3" id="KW-0238">DNA-binding</keyword>
<dbReference type="GO" id="GO:0000160">
    <property type="term" value="P:phosphorelay signal transduction system"/>
    <property type="evidence" value="ECO:0007669"/>
    <property type="project" value="InterPro"/>
</dbReference>
<evidence type="ECO:0000313" key="7">
    <source>
        <dbReference type="EMBL" id="MSS20142.1"/>
    </source>
</evidence>